<evidence type="ECO:0000256" key="9">
    <source>
        <dbReference type="ARBA" id="ARBA00022842"/>
    </source>
</evidence>
<feature type="binding site" evidence="13">
    <location>
        <position position="260"/>
    </location>
    <ligand>
        <name>Mg(2+)</name>
        <dbReference type="ChEBI" id="CHEBI:18420"/>
        <note>shared with beta subunit</note>
    </ligand>
</feature>
<keyword evidence="11 13" id="KW-0030">Aminoacyl-tRNA synthetase</keyword>
<keyword evidence="17" id="KW-1185">Reference proteome</keyword>
<dbReference type="EMBL" id="CP035758">
    <property type="protein sequence ID" value="QBD83455.1"/>
    <property type="molecule type" value="Genomic_DNA"/>
</dbReference>
<evidence type="ECO:0000313" key="16">
    <source>
        <dbReference type="EMBL" id="QBD83455.1"/>
    </source>
</evidence>
<evidence type="ECO:0000256" key="11">
    <source>
        <dbReference type="ARBA" id="ARBA00023146"/>
    </source>
</evidence>
<accession>A0A4P6K5S4</accession>
<dbReference type="Pfam" id="PF02912">
    <property type="entry name" value="Phe_tRNA-synt_N"/>
    <property type="match status" value="1"/>
</dbReference>
<keyword evidence="9 13" id="KW-0460">Magnesium</keyword>
<dbReference type="GO" id="GO:0006432">
    <property type="term" value="P:phenylalanyl-tRNA aminoacylation"/>
    <property type="evidence" value="ECO:0007669"/>
    <property type="project" value="UniProtKB-UniRule"/>
</dbReference>
<name>A0A4P6K5S4_KTERU</name>
<evidence type="ECO:0000256" key="6">
    <source>
        <dbReference type="ARBA" id="ARBA00022723"/>
    </source>
</evidence>
<dbReference type="GO" id="GO:0005737">
    <property type="term" value="C:cytoplasm"/>
    <property type="evidence" value="ECO:0007669"/>
    <property type="project" value="UniProtKB-SubCell"/>
</dbReference>
<dbReference type="InterPro" id="IPR002319">
    <property type="entry name" value="Phenylalanyl-tRNA_Synthase"/>
</dbReference>
<comment type="subcellular location">
    <subcellularLocation>
        <location evidence="1 13">Cytoplasm</location>
    </subcellularLocation>
</comment>
<keyword evidence="14" id="KW-0175">Coiled coil</keyword>
<feature type="domain" description="Aminoacyl-transfer RNA synthetases class-II family profile" evidence="15">
    <location>
        <begin position="115"/>
        <end position="323"/>
    </location>
</feature>
<dbReference type="GO" id="GO:0004826">
    <property type="term" value="F:phenylalanine-tRNA ligase activity"/>
    <property type="evidence" value="ECO:0007669"/>
    <property type="project" value="UniProtKB-UniRule"/>
</dbReference>
<evidence type="ECO:0000256" key="3">
    <source>
        <dbReference type="ARBA" id="ARBA00011209"/>
    </source>
</evidence>
<comment type="similarity">
    <text evidence="2 13">Belongs to the class-II aminoacyl-tRNA synthetase family. Phe-tRNA synthetase alpha subunit type 1 subfamily.</text>
</comment>
<dbReference type="PROSITE" id="PS50862">
    <property type="entry name" value="AA_TRNA_LIGASE_II"/>
    <property type="match status" value="1"/>
</dbReference>
<dbReference type="InterPro" id="IPR004529">
    <property type="entry name" value="Phe-tRNA-synth_IIc_asu"/>
</dbReference>
<dbReference type="InterPro" id="IPR006195">
    <property type="entry name" value="aa-tRNA-synth_II"/>
</dbReference>
<evidence type="ECO:0000256" key="1">
    <source>
        <dbReference type="ARBA" id="ARBA00004496"/>
    </source>
</evidence>
<comment type="catalytic activity">
    <reaction evidence="12 13">
        <text>tRNA(Phe) + L-phenylalanine + ATP = L-phenylalanyl-tRNA(Phe) + AMP + diphosphate + H(+)</text>
        <dbReference type="Rhea" id="RHEA:19413"/>
        <dbReference type="Rhea" id="RHEA-COMP:9668"/>
        <dbReference type="Rhea" id="RHEA-COMP:9699"/>
        <dbReference type="ChEBI" id="CHEBI:15378"/>
        <dbReference type="ChEBI" id="CHEBI:30616"/>
        <dbReference type="ChEBI" id="CHEBI:33019"/>
        <dbReference type="ChEBI" id="CHEBI:58095"/>
        <dbReference type="ChEBI" id="CHEBI:78442"/>
        <dbReference type="ChEBI" id="CHEBI:78531"/>
        <dbReference type="ChEBI" id="CHEBI:456215"/>
        <dbReference type="EC" id="6.1.1.20"/>
    </reaction>
</comment>
<organism evidence="16 17">
    <name type="scientific">Ktedonosporobacter rubrisoli</name>
    <dbReference type="NCBI Taxonomy" id="2509675"/>
    <lineage>
        <taxon>Bacteria</taxon>
        <taxon>Bacillati</taxon>
        <taxon>Chloroflexota</taxon>
        <taxon>Ktedonobacteria</taxon>
        <taxon>Ktedonobacterales</taxon>
        <taxon>Ktedonosporobacteraceae</taxon>
        <taxon>Ktedonosporobacter</taxon>
    </lineage>
</organism>
<dbReference type="EC" id="6.1.1.20" evidence="13"/>
<dbReference type="Gene3D" id="3.30.930.10">
    <property type="entry name" value="Bira Bifunctional Protein, Domain 2"/>
    <property type="match status" value="1"/>
</dbReference>
<evidence type="ECO:0000256" key="8">
    <source>
        <dbReference type="ARBA" id="ARBA00022840"/>
    </source>
</evidence>
<dbReference type="GO" id="GO:0000049">
    <property type="term" value="F:tRNA binding"/>
    <property type="evidence" value="ECO:0007669"/>
    <property type="project" value="InterPro"/>
</dbReference>
<keyword evidence="5 13" id="KW-0436">Ligase</keyword>
<dbReference type="InterPro" id="IPR004188">
    <property type="entry name" value="Phe-tRNA_ligase_II_N"/>
</dbReference>
<evidence type="ECO:0000256" key="7">
    <source>
        <dbReference type="ARBA" id="ARBA00022741"/>
    </source>
</evidence>
<feature type="coiled-coil region" evidence="14">
    <location>
        <begin position="65"/>
        <end position="96"/>
    </location>
</feature>
<evidence type="ECO:0000256" key="4">
    <source>
        <dbReference type="ARBA" id="ARBA00022490"/>
    </source>
</evidence>
<dbReference type="Pfam" id="PF01409">
    <property type="entry name" value="tRNA-synt_2d"/>
    <property type="match status" value="1"/>
</dbReference>
<dbReference type="InterPro" id="IPR010978">
    <property type="entry name" value="tRNA-bd_arm"/>
</dbReference>
<comment type="cofactor">
    <cofactor evidence="13">
        <name>Mg(2+)</name>
        <dbReference type="ChEBI" id="CHEBI:18420"/>
    </cofactor>
    <text evidence="13">Binds 2 magnesium ions per tetramer.</text>
</comment>
<dbReference type="InterPro" id="IPR022911">
    <property type="entry name" value="Phe_tRNA_ligase_alpha1_bac"/>
</dbReference>
<comment type="subunit">
    <text evidence="3 13">Tetramer of two alpha and two beta subunits.</text>
</comment>
<dbReference type="InterPro" id="IPR045864">
    <property type="entry name" value="aa-tRNA-synth_II/BPL/LPL"/>
</dbReference>
<evidence type="ECO:0000256" key="13">
    <source>
        <dbReference type="HAMAP-Rule" id="MF_00281"/>
    </source>
</evidence>
<evidence type="ECO:0000256" key="2">
    <source>
        <dbReference type="ARBA" id="ARBA00010207"/>
    </source>
</evidence>
<keyword evidence="7 13" id="KW-0547">Nucleotide-binding</keyword>
<protein>
    <recommendedName>
        <fullName evidence="13">Phenylalanine--tRNA ligase alpha subunit</fullName>
        <ecNumber evidence="13">6.1.1.20</ecNumber>
    </recommendedName>
    <alternativeName>
        <fullName evidence="13">Phenylalanyl-tRNA synthetase alpha subunit</fullName>
        <shortName evidence="13">PheRS</shortName>
    </alternativeName>
</protein>
<dbReference type="PANTHER" id="PTHR11538">
    <property type="entry name" value="PHENYLALANYL-TRNA SYNTHETASE"/>
    <property type="match status" value="1"/>
</dbReference>
<gene>
    <name evidence="13" type="primary">pheS</name>
    <name evidence="16" type="ORF">EPA93_12635</name>
</gene>
<evidence type="ECO:0000256" key="10">
    <source>
        <dbReference type="ARBA" id="ARBA00022917"/>
    </source>
</evidence>
<proteinExistence type="inferred from homology"/>
<dbReference type="SUPFAM" id="SSF46589">
    <property type="entry name" value="tRNA-binding arm"/>
    <property type="match status" value="1"/>
</dbReference>
<evidence type="ECO:0000256" key="14">
    <source>
        <dbReference type="SAM" id="Coils"/>
    </source>
</evidence>
<evidence type="ECO:0000259" key="15">
    <source>
        <dbReference type="PROSITE" id="PS50862"/>
    </source>
</evidence>
<sequence>MQSDILQQLEDLRQQAITALTSTSTTEETRAWHSEYLGRKGRLTGILRSVGAVSPEERPRIGKLANEIKTALEEALQERQTAIEQAELEAARNKELIDVTLPGRPQTLGKMHPSTRTLREIADIFATMGFLVYDSPEVETDEYNFQLLNMPPGHPARDLWDTFYTTTPDVVLRTHTSPGQIHAMRQYAPEPIRIILPGKCYRYEQVTARSESMFYQVEGLAVGKNITFSDLKGTFMNYASQMYGEGRKMRFRKHYFPFTEPSVEVDIDCVICGGKGCNICKYTGWLEILGAGMVNPRVLEYGGYDPAEYSGFAFGLGPDRMTMQKYDINDIRYFFSNDVRFLERIG</sequence>
<dbReference type="Proteomes" id="UP000290365">
    <property type="component" value="Chromosome"/>
</dbReference>
<dbReference type="AlphaFoldDB" id="A0A4P6K5S4"/>
<dbReference type="OrthoDB" id="9800719at2"/>
<keyword evidence="10 13" id="KW-0648">Protein biosynthesis</keyword>
<evidence type="ECO:0000313" key="17">
    <source>
        <dbReference type="Proteomes" id="UP000290365"/>
    </source>
</evidence>
<keyword evidence="8 13" id="KW-0067">ATP-binding</keyword>
<reference evidence="16 17" key="1">
    <citation type="submission" date="2019-01" db="EMBL/GenBank/DDBJ databases">
        <title>Ktedonosporobacter rubrisoli SCAWS-G2.</title>
        <authorList>
            <person name="Huang Y."/>
            <person name="Yan B."/>
        </authorList>
    </citation>
    <scope>NUCLEOTIDE SEQUENCE [LARGE SCALE GENOMIC DNA]</scope>
    <source>
        <strain evidence="16 17">SCAWS-G2</strain>
    </source>
</reference>
<dbReference type="KEGG" id="kbs:EPA93_12635"/>
<dbReference type="PANTHER" id="PTHR11538:SF41">
    <property type="entry name" value="PHENYLALANINE--TRNA LIGASE, MITOCHONDRIAL"/>
    <property type="match status" value="1"/>
</dbReference>
<keyword evidence="6 13" id="KW-0479">Metal-binding</keyword>
<dbReference type="GO" id="GO:0000287">
    <property type="term" value="F:magnesium ion binding"/>
    <property type="evidence" value="ECO:0007669"/>
    <property type="project" value="UniProtKB-UniRule"/>
</dbReference>
<dbReference type="HAMAP" id="MF_00281">
    <property type="entry name" value="Phe_tRNA_synth_alpha1"/>
    <property type="match status" value="1"/>
</dbReference>
<dbReference type="CDD" id="cd00496">
    <property type="entry name" value="PheRS_alpha_core"/>
    <property type="match status" value="1"/>
</dbReference>
<dbReference type="NCBIfam" id="TIGR00468">
    <property type="entry name" value="pheS"/>
    <property type="match status" value="1"/>
</dbReference>
<keyword evidence="4 13" id="KW-0963">Cytoplasm</keyword>
<dbReference type="SUPFAM" id="SSF55681">
    <property type="entry name" value="Class II aaRS and biotin synthetases"/>
    <property type="match status" value="1"/>
</dbReference>
<evidence type="ECO:0000256" key="5">
    <source>
        <dbReference type="ARBA" id="ARBA00022598"/>
    </source>
</evidence>
<dbReference type="GO" id="GO:0005524">
    <property type="term" value="F:ATP binding"/>
    <property type="evidence" value="ECO:0007669"/>
    <property type="project" value="UniProtKB-UniRule"/>
</dbReference>
<evidence type="ECO:0000256" key="12">
    <source>
        <dbReference type="ARBA" id="ARBA00049255"/>
    </source>
</evidence>